<feature type="chain" id="PRO_5047423667" evidence="1">
    <location>
        <begin position="21"/>
        <end position="796"/>
    </location>
</feature>
<dbReference type="InterPro" id="IPR012341">
    <property type="entry name" value="6hp_glycosidase-like_sf"/>
</dbReference>
<dbReference type="InterPro" id="IPR008928">
    <property type="entry name" value="6-hairpin_glycosidase_sf"/>
</dbReference>
<reference evidence="4" key="1">
    <citation type="journal article" date="2019" name="Int. J. Syst. Evol. Microbiol.">
        <title>The Global Catalogue of Microorganisms (GCM) 10K type strain sequencing project: providing services to taxonomists for standard genome sequencing and annotation.</title>
        <authorList>
            <consortium name="The Broad Institute Genomics Platform"/>
            <consortium name="The Broad Institute Genome Sequencing Center for Infectious Disease"/>
            <person name="Wu L."/>
            <person name="Ma J."/>
        </authorList>
    </citation>
    <scope>NUCLEOTIDE SEQUENCE [LARGE SCALE GENOMIC DNA]</scope>
    <source>
        <strain evidence="4">KCTC 52925</strain>
    </source>
</reference>
<feature type="signal peptide" evidence="1">
    <location>
        <begin position="1"/>
        <end position="20"/>
    </location>
</feature>
<dbReference type="SUPFAM" id="SSF48208">
    <property type="entry name" value="Six-hairpin glycosidases"/>
    <property type="match status" value="1"/>
</dbReference>
<dbReference type="Gene3D" id="1.50.10.10">
    <property type="match status" value="1"/>
</dbReference>
<dbReference type="Pfam" id="PF18961">
    <property type="entry name" value="DUF5703_N"/>
    <property type="match status" value="1"/>
</dbReference>
<dbReference type="EMBL" id="JBHUOJ010000010">
    <property type="protein sequence ID" value="MFD2832801.1"/>
    <property type="molecule type" value="Genomic_DNA"/>
</dbReference>
<dbReference type="Gene3D" id="2.60.40.1180">
    <property type="entry name" value="Golgi alpha-mannosidase II"/>
    <property type="match status" value="1"/>
</dbReference>
<proteinExistence type="predicted"/>
<evidence type="ECO:0000256" key="1">
    <source>
        <dbReference type="SAM" id="SignalP"/>
    </source>
</evidence>
<feature type="domain" description="DUF5703" evidence="2">
    <location>
        <begin position="32"/>
        <end position="327"/>
    </location>
</feature>
<evidence type="ECO:0000313" key="3">
    <source>
        <dbReference type="EMBL" id="MFD2832801.1"/>
    </source>
</evidence>
<name>A0ABW5X152_9FLAO</name>
<dbReference type="Proteomes" id="UP001597438">
    <property type="component" value="Unassembled WGS sequence"/>
</dbReference>
<dbReference type="InterPro" id="IPR013780">
    <property type="entry name" value="Glyco_hydro_b"/>
</dbReference>
<organism evidence="3 4">
    <name type="scientific">Christiangramia antarctica</name>
    <dbReference type="NCBI Taxonomy" id="2058158"/>
    <lineage>
        <taxon>Bacteria</taxon>
        <taxon>Pseudomonadati</taxon>
        <taxon>Bacteroidota</taxon>
        <taxon>Flavobacteriia</taxon>
        <taxon>Flavobacteriales</taxon>
        <taxon>Flavobacteriaceae</taxon>
        <taxon>Christiangramia</taxon>
    </lineage>
</organism>
<sequence>MKMRILPITFLMCMSMAIGAAQHHGIRQYNIVWDSQSKNSSESMPVNGHSLGANVWVENGEIYFYAAQSGAFDENNESLKMGRFRVKLKPNPFNKEDKFQQELKLKEGYINITSKHSEIGETEVKIWVEAERPVIHFEAESDTKLIMKVSYETWRAEDVLLDAEKVPGVRGRRASLFDYDNYLVDLIKYGDHFSLEDDKFYFFHNNDDHFSAFDFAIEQQGLQDIKGEMYNPLKNLISGGMLLGENLQFVGNSNGFYSGTPYKSWNFENASSSKNTSFQVFAIVDHSKNVQEWKNEIHKLADIDRTEEEIFKQNLEWWKSFWQRSFIILNEQSTNKETDKAWEAGRNYNLFRYQLGGNTYGLMPTKFNGGNLTFDPVLVDKNFNYDPDYRRWGGGSFTAQNQRLVYWPMLKSGDFEAILPQFEFYRRALSNAVNRTEHYWGHTGSSFTEQMQQSGLPIASHYGFVHDAFWITQRPLNYEEGKQSNRYVQTLFQTQLEFAFMILEYYKYSGNDISEYLPFIYNAVIFYDEHYQFRHRQETGKALDKNGKLVLYPTTPGENSPNSTNASDAIAGLTAVIQNSLELPQKVLPDSIRNYFEDLKNRIPDLEKFVYTDDSGKEHTLLRESKEDIAWHSGFMPSLYALFPYRLINSETEDFEYAQNVWKYKMNEENKNNYASWRPGVFMGANLLLTNYTKEQLLKKLGNSQRKYPTFWGPGHDWVPDHNWGGSGMIGLQDMLLQEKGEKIYLLPTWPKEWDVHFRLHAYKNTIIELNYFNGQIQQLTVTPESRKKDIILEYK</sequence>
<accession>A0ABW5X152</accession>
<dbReference type="RefSeq" id="WP_251742182.1">
    <property type="nucleotide sequence ID" value="NZ_JBHUOJ010000010.1"/>
</dbReference>
<protein>
    <submittedName>
        <fullName evidence="3">DUF5703 domain-containing protein</fullName>
    </submittedName>
</protein>
<keyword evidence="1" id="KW-0732">Signal</keyword>
<evidence type="ECO:0000313" key="4">
    <source>
        <dbReference type="Proteomes" id="UP001597438"/>
    </source>
</evidence>
<evidence type="ECO:0000259" key="2">
    <source>
        <dbReference type="Pfam" id="PF18961"/>
    </source>
</evidence>
<dbReference type="InterPro" id="IPR043757">
    <property type="entry name" value="DUF5703_N"/>
</dbReference>
<keyword evidence="4" id="KW-1185">Reference proteome</keyword>
<comment type="caution">
    <text evidence="3">The sequence shown here is derived from an EMBL/GenBank/DDBJ whole genome shotgun (WGS) entry which is preliminary data.</text>
</comment>
<gene>
    <name evidence="3" type="ORF">ACFSYS_05825</name>
</gene>